<dbReference type="EMBL" id="WSZM01000175">
    <property type="protein sequence ID" value="KAF4039413.1"/>
    <property type="molecule type" value="Genomic_DNA"/>
</dbReference>
<protein>
    <recommendedName>
        <fullName evidence="3">ubiquitinyl hydrolase 1</fullName>
        <ecNumber evidence="3">3.4.19.12</ecNumber>
    </recommendedName>
</protein>
<dbReference type="EC" id="3.4.19.12" evidence="3"/>
<keyword evidence="7" id="KW-0788">Thiol protease</keyword>
<dbReference type="GO" id="GO:0004843">
    <property type="term" value="F:cysteine-type deubiquitinase activity"/>
    <property type="evidence" value="ECO:0007669"/>
    <property type="project" value="UniProtKB-EC"/>
</dbReference>
<dbReference type="InterPro" id="IPR056850">
    <property type="entry name" value="ARM_UBP34_24_USP9X_Y"/>
</dbReference>
<dbReference type="GO" id="GO:0005829">
    <property type="term" value="C:cytosol"/>
    <property type="evidence" value="ECO:0007669"/>
    <property type="project" value="TreeGrafter"/>
</dbReference>
<feature type="domain" description="USP" evidence="9">
    <location>
        <begin position="1555"/>
        <end position="1897"/>
    </location>
</feature>
<comment type="similarity">
    <text evidence="2">Belongs to the peptidase C19 family.</text>
</comment>
<sequence length="2524" mass="287257">METSELHAANEDVVQVVTELRRDFDGMCVSIASELAVCDDPTRWLDLLTAVVVEDRAPELTERLEMDFLPQIVQILLGKSLESGVERVHKFLQWTLENVKKGLKQGDVSRLSCLARILDGHRRFYLYHGTSNDTSETETREISDQTRRFIVRRSSEYTSRYFLHNLEYWGQLDGFSVLLDVLQTDTSFEVLQCVLRTLYDVKDHLNSEFLGEYFPKLTNSVCTFMQNLPSADFYALSRDSLLEVVQVMELLLVKIEHGAKQPTAMTEHVSLREICEQRVQILRLEISMRFFQSTSLEKRIYGLTEIVVIITRLYNDQIQEQTDPTAASLLATLDYLVNWMHDKRLMQELLGEKMHVELIKRSTSLFQFVSELEVLPTEWIDLVWSCYHAEADDAQESRPVQRRHEAFRSTIHDLLLEMATFMENPSLLHLVRRIESVKAKLDSNQLGLLAAIAARRFLAFEDARTSLRQRILMHLWSTVLPYVRSEDFQDEILLRMHEILRLEATSEDETEVKCKCAMLDEFLGLCMDNIRRRENLGISLKLFTQLSALAVEVGIIVAESSDAYVGVLLSETVDYKERIRQNLNMVDFLHLMDDAREKLSILTNHVGEVKNRLLALRAAWILDAADDNESSFTEEQLNKVWELMIADAFLSDEAALCFQWIELCLNTPVEKNPIIKNADSRALMPLSIAEYLLTTKFATLSNDHITLSTLCCFHSIFRRINNLKGGLQIFTASGEMSSPTTSDKEESVELMTGQPLVGLDELWQLAVRATDAAVAEEIIALLASFHLAFTPEIRQTELPFQCKMRFIEKCMGFIATAKKGAELVSDADNDKKSKDVAIVNRCVDLLRYFLEACKVEDDAASKDEEDLLRKLESEAAREENQKAPKIFPLEHLEERLPYLEMYPSPMKDSQSEAAKIGYPTGRRPSWTFRQQHALLDVIVDANEEAEVEESASTEADNLPPKIDILLKTESPAKPSLRSSCARADLSYPQASSPQRGPNLRPEDVDLAITDFTNKTPSDSTTKSTTIKTTYGAVSQILANQGSYFNVLLQLVDWNETTSQRTWDLLCRLPTNNELLRRMIHLRRAENEEADWSDLLDSSNIHRLLYALRLVEALLIPIEATNKDELNSGRRQWRERFVRLGGTKHLYETLLQWPEEQIFDRDSVSSQYAQNIRATCLAAVMRVLNYFFYWNRQTIERGHASPFDVRLQFSTFPEFVKSIELSSMLRVVVQLTARFSSQKSESKAPFSDEAAEAVCCGVQLCCSIIRYEPHLTSQVFNPNIEDGKSSEMSAWLKSLLVDCPSKSTRGQALLTLSEMATAFGFMDSSSTRSIFELLVGSACYLVSDECFSEKIYSFSVLEELFTFCRVLLGYCRRIQEQKSEDCCDAVAETLVRKQIPARLVENLWRIVNERQAATARSIRSQDEGILGGFLQLLALLASISVKTRTAILACRMKSSSGGGEHIIQFILKNLLFGDKKSGIDRPLCRASSSREVAQRLLLNVAFPGTEEHCETHDDTLILLDSLRESQARVLETINLAGRQWNYAPADSFLDVNTPHVGLVNPGCICYMNSLVQQLFMMPKFSEGLLALDFPQIISDQKSPWQEEVEQLQRLFVSLAYTNRRSCDPVAFARSHKDMDGNATDVHIQMDADEFFSLLLDRLEMFIRPKSIDSSEAKTEDFMAHCFGGVLVNQILTQQGNLSEREEKFFALSVEVSKKRHLSESLELYVQGETLEGENAYFCEREQRKVSATKRVCIKKLPQTLVCHLKRFEFDYDTMEKMKINDYLEFPMEIDMFPYTSDAGADSGDGKSIMYDLVGVVVHSGTSDTGHYYSFIKDREATENPRWLEFNDEIIREFDVETMGEECFGGEEVAQKWNAIQGTYSPLVHMKRRSAYMLIYERRSEEILSVDSEKSTVSSQVQILADQIMQVNARYEGVVNAFAPNYEQFISDLVDSATRSECSPEVARKACQIGYQFVFGIGSLRCRTTDSLSTSSSSVFSRKISARVVLYLAGYGKSPSSDDDDERVNLSKWILTETVAPPNNSLSNSAALERQRTWLFDTLFLTFEGQELADCCFQILLAAVRVLTCEMTKNPEADESLVDFLQESMNLLYSREPHLDVSDPVSGCVLTLSMDARMTATKQLGAFFDKCIGESSENPTPICRLFLEKLQFFNHFLLSLQTPFTPSDVIASSSVSSRGIAPLAIETRSATPVREHDLRVAIFYLEMKLLRKMLEAYESESLSMDTTPLFNHAALKNTVLFGLEDIIQPLLTRVMFESENPKCDRLVSLLVGVLEEVKDTHADKVLAVFARLLDEEEERSKPFEEDKWTLHRHVFSPTRGILESVTYYRDHGSREYTHLLLEFVVRRASTSSTLRELFKRDAKISNSVSWIPQWLVDRLDSDGNIREKIRENEDTQKLFADIEIAFGVTIPVYCQDTHEAEALSPIAAEDVLLEALELKENQCDKHSDRGSIRRATIGGIRQLKTGKSDEIRPEHDDSEADSWQLQRPREDLSTLLRINLDTTQHNAREA</sequence>
<dbReference type="InterPro" id="IPR001394">
    <property type="entry name" value="Peptidase_C19_UCH"/>
</dbReference>
<evidence type="ECO:0000313" key="10">
    <source>
        <dbReference type="EMBL" id="KAF4039413.1"/>
    </source>
</evidence>
<dbReference type="GO" id="GO:0016579">
    <property type="term" value="P:protein deubiquitination"/>
    <property type="evidence" value="ECO:0007669"/>
    <property type="project" value="InterPro"/>
</dbReference>
<dbReference type="Pfam" id="PF25010">
    <property type="entry name" value="ARM_UBP24_USP9X-Y"/>
    <property type="match status" value="1"/>
</dbReference>
<dbReference type="Proteomes" id="UP000602510">
    <property type="component" value="Unassembled WGS sequence"/>
</dbReference>
<gene>
    <name evidence="10" type="ORF">GN244_ATG08418</name>
</gene>
<evidence type="ECO:0000256" key="2">
    <source>
        <dbReference type="ARBA" id="ARBA00009085"/>
    </source>
</evidence>
<evidence type="ECO:0000256" key="5">
    <source>
        <dbReference type="ARBA" id="ARBA00022786"/>
    </source>
</evidence>
<comment type="caution">
    <text evidence="10">The sequence shown here is derived from an EMBL/GenBank/DDBJ whole genome shotgun (WGS) entry which is preliminary data.</text>
</comment>
<dbReference type="Gene3D" id="3.90.70.10">
    <property type="entry name" value="Cysteine proteinases"/>
    <property type="match status" value="1"/>
</dbReference>
<dbReference type="Pfam" id="PF00443">
    <property type="entry name" value="UCH"/>
    <property type="match status" value="1"/>
</dbReference>
<dbReference type="PANTHER" id="PTHR24006">
    <property type="entry name" value="UBIQUITIN CARBOXYL-TERMINAL HYDROLASE"/>
    <property type="match status" value="1"/>
</dbReference>
<feature type="compositionally biased region" description="Basic and acidic residues" evidence="8">
    <location>
        <begin position="2480"/>
        <end position="2489"/>
    </location>
</feature>
<dbReference type="InterPro" id="IPR038765">
    <property type="entry name" value="Papain-like_cys_pep_sf"/>
</dbReference>
<dbReference type="PANTHER" id="PTHR24006:SF758">
    <property type="entry name" value="UBIQUITIN CARBOXYL-TERMINAL HYDROLASE 36"/>
    <property type="match status" value="1"/>
</dbReference>
<dbReference type="InterPro" id="IPR028889">
    <property type="entry name" value="USP"/>
</dbReference>
<evidence type="ECO:0000256" key="1">
    <source>
        <dbReference type="ARBA" id="ARBA00000707"/>
    </source>
</evidence>
<evidence type="ECO:0000256" key="6">
    <source>
        <dbReference type="ARBA" id="ARBA00022801"/>
    </source>
</evidence>
<comment type="catalytic activity">
    <reaction evidence="1">
        <text>Thiol-dependent hydrolysis of ester, thioester, amide, peptide and isopeptide bonds formed by the C-terminal Gly of ubiquitin (a 76-residue protein attached to proteins as an intracellular targeting signal).</text>
        <dbReference type="EC" id="3.4.19.12"/>
    </reaction>
</comment>
<evidence type="ECO:0000256" key="4">
    <source>
        <dbReference type="ARBA" id="ARBA00022670"/>
    </source>
</evidence>
<evidence type="ECO:0000259" key="9">
    <source>
        <dbReference type="PROSITE" id="PS50235"/>
    </source>
</evidence>
<keyword evidence="6 10" id="KW-0378">Hydrolase</keyword>
<reference evidence="10" key="1">
    <citation type="submission" date="2020-04" db="EMBL/GenBank/DDBJ databases">
        <title>Hybrid Assembly of Korean Phytophthora infestans isolates.</title>
        <authorList>
            <person name="Prokchorchik M."/>
            <person name="Lee Y."/>
            <person name="Seo J."/>
            <person name="Cho J.-H."/>
            <person name="Park Y.-E."/>
            <person name="Jang D.-C."/>
            <person name="Im J.-S."/>
            <person name="Choi J.-G."/>
            <person name="Park H.-J."/>
            <person name="Lee G.-B."/>
            <person name="Lee Y.-G."/>
            <person name="Hong S.-Y."/>
            <person name="Cho K."/>
            <person name="Sohn K.H."/>
        </authorList>
    </citation>
    <scope>NUCLEOTIDE SEQUENCE</scope>
    <source>
        <strain evidence="10">KR_1_A1</strain>
    </source>
</reference>
<accession>A0A833SVF0</accession>
<name>A0A833SVF0_PHYIN</name>
<feature type="region of interest" description="Disordered" evidence="8">
    <location>
        <begin position="973"/>
        <end position="1001"/>
    </location>
</feature>
<evidence type="ECO:0000256" key="8">
    <source>
        <dbReference type="SAM" id="MobiDB-lite"/>
    </source>
</evidence>
<dbReference type="FunFam" id="3.90.70.10:FF:000022">
    <property type="entry name" value="Ubiquitin carboxyl-terminal hydrolase 24"/>
    <property type="match status" value="1"/>
</dbReference>
<organism evidence="10 11">
    <name type="scientific">Phytophthora infestans</name>
    <name type="common">Potato late blight agent</name>
    <name type="synonym">Botrytis infestans</name>
    <dbReference type="NCBI Taxonomy" id="4787"/>
    <lineage>
        <taxon>Eukaryota</taxon>
        <taxon>Sar</taxon>
        <taxon>Stramenopiles</taxon>
        <taxon>Oomycota</taxon>
        <taxon>Peronosporomycetes</taxon>
        <taxon>Peronosporales</taxon>
        <taxon>Peronosporaceae</taxon>
        <taxon>Phytophthora</taxon>
    </lineage>
</organism>
<dbReference type="GO" id="GO:0005634">
    <property type="term" value="C:nucleus"/>
    <property type="evidence" value="ECO:0007669"/>
    <property type="project" value="TreeGrafter"/>
</dbReference>
<keyword evidence="4" id="KW-0645">Protease</keyword>
<dbReference type="GO" id="GO:0006508">
    <property type="term" value="P:proteolysis"/>
    <property type="evidence" value="ECO:0007669"/>
    <property type="project" value="UniProtKB-KW"/>
</dbReference>
<dbReference type="PROSITE" id="PS00973">
    <property type="entry name" value="USP_2"/>
    <property type="match status" value="1"/>
</dbReference>
<evidence type="ECO:0000313" key="11">
    <source>
        <dbReference type="Proteomes" id="UP000602510"/>
    </source>
</evidence>
<dbReference type="PROSITE" id="PS50235">
    <property type="entry name" value="USP_3"/>
    <property type="match status" value="1"/>
</dbReference>
<evidence type="ECO:0000256" key="7">
    <source>
        <dbReference type="ARBA" id="ARBA00022807"/>
    </source>
</evidence>
<keyword evidence="11" id="KW-1185">Reference proteome</keyword>
<proteinExistence type="inferred from homology"/>
<evidence type="ECO:0000256" key="3">
    <source>
        <dbReference type="ARBA" id="ARBA00012759"/>
    </source>
</evidence>
<dbReference type="InterPro" id="IPR018200">
    <property type="entry name" value="USP_CS"/>
</dbReference>
<keyword evidence="5" id="KW-0833">Ubl conjugation pathway</keyword>
<feature type="region of interest" description="Disordered" evidence="8">
    <location>
        <begin position="2477"/>
        <end position="2501"/>
    </location>
</feature>
<dbReference type="InterPro" id="IPR050164">
    <property type="entry name" value="Peptidase_C19"/>
</dbReference>
<dbReference type="SUPFAM" id="SSF54001">
    <property type="entry name" value="Cysteine proteinases"/>
    <property type="match status" value="1"/>
</dbReference>